<feature type="transmembrane region" description="Helical" evidence="1">
    <location>
        <begin position="362"/>
        <end position="382"/>
    </location>
</feature>
<comment type="caution">
    <text evidence="2">The sequence shown here is derived from an EMBL/GenBank/DDBJ whole genome shotgun (WGS) entry which is preliminary data.</text>
</comment>
<dbReference type="InterPro" id="IPR027463">
    <property type="entry name" value="AcrB_DN_DC_subdom"/>
</dbReference>
<gene>
    <name evidence="2" type="ORF">DS2_14419</name>
</gene>
<dbReference type="eggNOG" id="COG0841">
    <property type="taxonomic scope" value="Bacteria"/>
</dbReference>
<dbReference type="EMBL" id="ARZY01000030">
    <property type="protein sequence ID" value="EWH09074.1"/>
    <property type="molecule type" value="Genomic_DNA"/>
</dbReference>
<dbReference type="Gene3D" id="3.30.70.1440">
    <property type="entry name" value="Multidrug efflux transporter AcrB pore domain"/>
    <property type="match status" value="1"/>
</dbReference>
<organism evidence="2 3">
    <name type="scientific">Catenovulum agarivorans DS-2</name>
    <dbReference type="NCBI Taxonomy" id="1328313"/>
    <lineage>
        <taxon>Bacteria</taxon>
        <taxon>Pseudomonadati</taxon>
        <taxon>Pseudomonadota</taxon>
        <taxon>Gammaproteobacteria</taxon>
        <taxon>Alteromonadales</taxon>
        <taxon>Alteromonadaceae</taxon>
        <taxon>Catenovulum</taxon>
    </lineage>
</organism>
<feature type="transmembrane region" description="Helical" evidence="1">
    <location>
        <begin position="864"/>
        <end position="882"/>
    </location>
</feature>
<evidence type="ECO:0000313" key="2">
    <source>
        <dbReference type="EMBL" id="EWH09074.1"/>
    </source>
</evidence>
<dbReference type="PANTHER" id="PTHR32063:SF33">
    <property type="entry name" value="RND SUPERFAMILY EFFLUX PUMP PERMEASE COMPONENT"/>
    <property type="match status" value="1"/>
</dbReference>
<dbReference type="RefSeq" id="WP_035015535.1">
    <property type="nucleotide sequence ID" value="NZ_ARZY01000030.1"/>
</dbReference>
<dbReference type="PRINTS" id="PR00702">
    <property type="entry name" value="ACRIFLAVINRP"/>
</dbReference>
<feature type="transmembrane region" description="Helical" evidence="1">
    <location>
        <begin position="433"/>
        <end position="454"/>
    </location>
</feature>
<protein>
    <submittedName>
        <fullName evidence="2">RND family efflux transporter</fullName>
    </submittedName>
</protein>
<evidence type="ECO:0000256" key="1">
    <source>
        <dbReference type="SAM" id="Phobius"/>
    </source>
</evidence>
<dbReference type="GO" id="GO:0005886">
    <property type="term" value="C:plasma membrane"/>
    <property type="evidence" value="ECO:0007669"/>
    <property type="project" value="TreeGrafter"/>
</dbReference>
<feature type="transmembrane region" description="Helical" evidence="1">
    <location>
        <begin position="460"/>
        <end position="478"/>
    </location>
</feature>
<dbReference type="InterPro" id="IPR001036">
    <property type="entry name" value="Acrflvin-R"/>
</dbReference>
<dbReference type="OrthoDB" id="5287122at2"/>
<feature type="transmembrane region" description="Helical" evidence="1">
    <location>
        <begin position="535"/>
        <end position="561"/>
    </location>
</feature>
<keyword evidence="3" id="KW-1185">Reference proteome</keyword>
<evidence type="ECO:0000313" key="3">
    <source>
        <dbReference type="Proteomes" id="UP000019276"/>
    </source>
</evidence>
<feature type="transmembrane region" description="Helical" evidence="1">
    <location>
        <begin position="12"/>
        <end position="37"/>
    </location>
</feature>
<dbReference type="SUPFAM" id="SSF82693">
    <property type="entry name" value="Multidrug efflux transporter AcrB pore domain, PN1, PN2, PC1 and PC2 subdomains"/>
    <property type="match status" value="2"/>
</dbReference>
<dbReference type="Gene3D" id="1.20.1640.10">
    <property type="entry name" value="Multidrug efflux transporter AcrB transmembrane domain"/>
    <property type="match status" value="2"/>
</dbReference>
<feature type="transmembrane region" description="Helical" evidence="1">
    <location>
        <begin position="997"/>
        <end position="1023"/>
    </location>
</feature>
<dbReference type="Gene3D" id="3.30.70.1430">
    <property type="entry name" value="Multidrug efflux transporter AcrB pore domain"/>
    <property type="match status" value="2"/>
</dbReference>
<dbReference type="Pfam" id="PF00873">
    <property type="entry name" value="ACR_tran"/>
    <property type="match status" value="1"/>
</dbReference>
<dbReference type="SUPFAM" id="SSF82714">
    <property type="entry name" value="Multidrug efflux transporter AcrB TolC docking domain, DN and DC subdomains"/>
    <property type="match status" value="2"/>
</dbReference>
<dbReference type="Proteomes" id="UP000019276">
    <property type="component" value="Unassembled WGS sequence"/>
</dbReference>
<feature type="transmembrane region" description="Helical" evidence="1">
    <location>
        <begin position="966"/>
        <end position="985"/>
    </location>
</feature>
<dbReference type="SUPFAM" id="SSF82866">
    <property type="entry name" value="Multidrug efflux transporter AcrB transmembrane domain"/>
    <property type="match status" value="2"/>
</dbReference>
<sequence>MTTQAYKRGIIAWFVNNPVAANLLMVAIVLAGIYSVFTIRKQSFPTIQLDEIHVQIPYLGAAPQEVEEGVILKVEESVKRIEGIKKIESIAQEGLARVIIDVADGYDVIEILNEVKVQVDAIASLPDNTEKPVIYRVKPEQAVLWLQVYGQISEQMMKEYANQLRDEIVQLPGISSANVVGAREYEIGIEISSERLSAYGLTLNQVVQKVRASSVKMPGGTIKSDNGDILIRTDSQAYTAADFAQIVVLQRPDGTFVSLADVADIKDGFVERAAFSNFDGQPSIGIQVNSVGNQNDLQISKTVKDYIADIEPSLPSEVKLAVWGDSSYYLNGRLELMLNNMLMGALLVFVILSVFLQLKLAVWVIVGLFVCFLGALAMMPHVGVSINMISLFAFILVLGIVVDDAIIIGESVHDTVQAHGNSVQNVVRGAHQVAVPATFGVLTTIVAFIPMLMVPGASSPIWGSIGMVVVLCLIFSLIESKWILPSHLVSHHHQSRSASQLNLLTRLRNWVNQQLNHFVQHRYAPFLAKCVDYRYTVLAVFLSLLIVTAGLVASGAVRFVFFPNLPSDYVQASITMEDGTPDVTTNKALARLESALYQVHQQHYPELEQQIIAHSSAFNTGQTTGLIWAELNRDYAGKIDGVEVANKWREAFGEMPGVRSVSFNGSIQGGAGSDLEFLFRSDNSEQIAAAAQSLKTKLQAYQGVYDIDDSYSGGKDELQLFVKPAGTALGLDLANLSSQVRAAFYGAEVQRIQRDDEEIKVMVRYPKAHRQSVQSLEQMWLELPSGKRVIFSTVAEYKMASGYSSIQRIDYQRSVSVTAKVDKSFAEPGKIAADVTDNIIPDILQQYPDVQFELFGASKEEQEAMVSLGIGFICALVAIYALMAIPLKSYMQPFIIMSVIPFGILGAVIGHILLGLSISILSFFGVIALAGVVVNDSLILVDFINRARRQGESVLNSIQQAGAKRFRAILLTSLTTFFGLIPIVSETSLQAQIVIPMAVSLAFGILFSTVITLLLLPVLYAILSDLRGVFKLTKG</sequence>
<name>W7Q8G6_9ALTE</name>
<keyword evidence="1" id="KW-0472">Membrane</keyword>
<feature type="transmembrane region" description="Helical" evidence="1">
    <location>
        <begin position="894"/>
        <end position="914"/>
    </location>
</feature>
<reference evidence="2 3" key="1">
    <citation type="journal article" date="2014" name="Genome Announc.">
        <title>Draft Genome Sequence of the Agar-Degrading Bacterium Catenovulum sp. Strain DS-2, Isolated from Intestines of Haliotis diversicolor.</title>
        <authorList>
            <person name="Shan D."/>
            <person name="Li X."/>
            <person name="Gu Z."/>
            <person name="Wei G."/>
            <person name="Gao Z."/>
            <person name="Shao Z."/>
        </authorList>
    </citation>
    <scope>NUCLEOTIDE SEQUENCE [LARGE SCALE GENOMIC DNA]</scope>
    <source>
        <strain evidence="2 3">DS-2</strain>
    </source>
</reference>
<feature type="transmembrane region" description="Helical" evidence="1">
    <location>
        <begin position="920"/>
        <end position="945"/>
    </location>
</feature>
<dbReference type="AlphaFoldDB" id="W7Q8G6"/>
<dbReference type="PATRIC" id="fig|1328313.3.peg.2939"/>
<dbReference type="Gene3D" id="3.30.2090.10">
    <property type="entry name" value="Multidrug efflux transporter AcrB TolC docking domain, DN and DC subdomains"/>
    <property type="match status" value="2"/>
</dbReference>
<accession>W7Q8G6</accession>
<keyword evidence="1" id="KW-1133">Transmembrane helix</keyword>
<dbReference type="Gene3D" id="3.30.70.1320">
    <property type="entry name" value="Multidrug efflux transporter AcrB pore domain like"/>
    <property type="match status" value="1"/>
</dbReference>
<dbReference type="PANTHER" id="PTHR32063">
    <property type="match status" value="1"/>
</dbReference>
<feature type="transmembrane region" description="Helical" evidence="1">
    <location>
        <begin position="336"/>
        <end position="355"/>
    </location>
</feature>
<dbReference type="GO" id="GO:0042910">
    <property type="term" value="F:xenobiotic transmembrane transporter activity"/>
    <property type="evidence" value="ECO:0007669"/>
    <property type="project" value="TreeGrafter"/>
</dbReference>
<proteinExistence type="predicted"/>
<dbReference type="STRING" id="1328313.DS2_14419"/>
<feature type="transmembrane region" description="Helical" evidence="1">
    <location>
        <begin position="388"/>
        <end position="412"/>
    </location>
</feature>
<keyword evidence="1" id="KW-0812">Transmembrane</keyword>